<dbReference type="Gene3D" id="3.30.160.60">
    <property type="entry name" value="Classic Zinc Finger"/>
    <property type="match status" value="2"/>
</dbReference>
<evidence type="ECO:0000256" key="2">
    <source>
        <dbReference type="ARBA" id="ARBA00022723"/>
    </source>
</evidence>
<dbReference type="EMBL" id="AZGY01000013">
    <property type="protein sequence ID" value="KZZ93266.1"/>
    <property type="molecule type" value="Genomic_DNA"/>
</dbReference>
<dbReference type="GO" id="GO:0005634">
    <property type="term" value="C:nucleus"/>
    <property type="evidence" value="ECO:0007669"/>
    <property type="project" value="UniProtKB-SubCell"/>
</dbReference>
<feature type="region of interest" description="Disordered" evidence="8">
    <location>
        <begin position="348"/>
        <end position="377"/>
    </location>
</feature>
<dbReference type="SUPFAM" id="SSF57667">
    <property type="entry name" value="beta-beta-alpha zinc fingers"/>
    <property type="match status" value="1"/>
</dbReference>
<evidence type="ECO:0000256" key="3">
    <source>
        <dbReference type="ARBA" id="ARBA00022737"/>
    </source>
</evidence>
<evidence type="ECO:0000256" key="4">
    <source>
        <dbReference type="ARBA" id="ARBA00022771"/>
    </source>
</evidence>
<feature type="compositionally biased region" description="Low complexity" evidence="8">
    <location>
        <begin position="206"/>
        <end position="216"/>
    </location>
</feature>
<feature type="region of interest" description="Disordered" evidence="8">
    <location>
        <begin position="73"/>
        <end position="252"/>
    </location>
</feature>
<dbReference type="STRING" id="1081109.A0A167ZZ12"/>
<dbReference type="GO" id="GO:0032502">
    <property type="term" value="P:developmental process"/>
    <property type="evidence" value="ECO:0007669"/>
    <property type="project" value="UniProtKB-ARBA"/>
</dbReference>
<evidence type="ECO:0000256" key="8">
    <source>
        <dbReference type="SAM" id="MobiDB-lite"/>
    </source>
</evidence>
<organism evidence="10 11">
    <name type="scientific">Moelleriella libera RCEF 2490</name>
    <dbReference type="NCBI Taxonomy" id="1081109"/>
    <lineage>
        <taxon>Eukaryota</taxon>
        <taxon>Fungi</taxon>
        <taxon>Dikarya</taxon>
        <taxon>Ascomycota</taxon>
        <taxon>Pezizomycotina</taxon>
        <taxon>Sordariomycetes</taxon>
        <taxon>Hypocreomycetidae</taxon>
        <taxon>Hypocreales</taxon>
        <taxon>Clavicipitaceae</taxon>
        <taxon>Moelleriella</taxon>
    </lineage>
</organism>
<dbReference type="PANTHER" id="PTHR16515:SF66">
    <property type="entry name" value="C2H2-TYPE DOMAIN-CONTAINING PROTEIN"/>
    <property type="match status" value="1"/>
</dbReference>
<evidence type="ECO:0000259" key="9">
    <source>
        <dbReference type="PROSITE" id="PS50157"/>
    </source>
</evidence>
<dbReference type="AlphaFoldDB" id="A0A167ZZ12"/>
<dbReference type="Pfam" id="PF00096">
    <property type="entry name" value="zf-C2H2"/>
    <property type="match status" value="2"/>
</dbReference>
<dbReference type="InterPro" id="IPR036236">
    <property type="entry name" value="Znf_C2H2_sf"/>
</dbReference>
<dbReference type="FunFam" id="3.30.160.60:FF:000065">
    <property type="entry name" value="B-cell CLL/lymphoma 6, member B"/>
    <property type="match status" value="1"/>
</dbReference>
<feature type="compositionally biased region" description="Polar residues" evidence="8">
    <location>
        <begin position="117"/>
        <end position="132"/>
    </location>
</feature>
<keyword evidence="5" id="KW-0862">Zinc</keyword>
<dbReference type="PROSITE" id="PS50157">
    <property type="entry name" value="ZINC_FINGER_C2H2_2"/>
    <property type="match status" value="2"/>
</dbReference>
<evidence type="ECO:0000256" key="5">
    <source>
        <dbReference type="ARBA" id="ARBA00022833"/>
    </source>
</evidence>
<protein>
    <submittedName>
        <fullName evidence="10">Zinc finger, C2H2-type/integrase, DNA-binding protein</fullName>
    </submittedName>
</protein>
<evidence type="ECO:0000256" key="1">
    <source>
        <dbReference type="ARBA" id="ARBA00004123"/>
    </source>
</evidence>
<keyword evidence="4 7" id="KW-0863">Zinc-finger</keyword>
<gene>
    <name evidence="10" type="ORF">AAL_05651</name>
</gene>
<evidence type="ECO:0000256" key="6">
    <source>
        <dbReference type="ARBA" id="ARBA00023242"/>
    </source>
</evidence>
<dbReference type="PROSITE" id="PS00028">
    <property type="entry name" value="ZINC_FINGER_C2H2_1"/>
    <property type="match status" value="1"/>
</dbReference>
<evidence type="ECO:0000313" key="10">
    <source>
        <dbReference type="EMBL" id="KZZ93266.1"/>
    </source>
</evidence>
<keyword evidence="11" id="KW-1185">Reference proteome</keyword>
<reference evidence="10 11" key="1">
    <citation type="journal article" date="2016" name="Genome Biol. Evol.">
        <title>Divergent and convergent evolution of fungal pathogenicity.</title>
        <authorList>
            <person name="Shang Y."/>
            <person name="Xiao G."/>
            <person name="Zheng P."/>
            <person name="Cen K."/>
            <person name="Zhan S."/>
            <person name="Wang C."/>
        </authorList>
    </citation>
    <scope>NUCLEOTIDE SEQUENCE [LARGE SCALE GENOMIC DNA]</scope>
    <source>
        <strain evidence="10 11">RCEF 2490</strain>
    </source>
</reference>
<dbReference type="FunFam" id="3.30.160.60:FF:000202">
    <property type="entry name" value="Zinc finger protein 574"/>
    <property type="match status" value="1"/>
</dbReference>
<sequence>MHLLLSHRPKSPFFESMPSGSLTASLGVSDGLSPSLSSVNTTSSQSSQAHGNLGYTYSSAPVHAGWHTHNGASYTVGPTSPDQHYSSRPPMYGQPSLGGFGNARSSQSPATGGEGLSNPSYTHVHQSFQTPISGGGSGPDGGHHLSAQASQHAGMLNSTQSHPSANASAPVDHYSQARPHSNSNYYSASSTPQQANFSSYTAHQQSSPTGSSPGPRGLHHHSNMAPPTGSYRFGSFSQPMSSLNGPGSVMSNMQQSSSHLALVPAMSIPASYGSHPHSMMVGYPHQAQPQSERPFKCDQCTASFSRNHDLKRHKRIHLAVKPFPCSFCSKSFSRKDALKRHRLVKGCENKSKEATAVDDNGHTRAGEGEDVPMGKDN</sequence>
<comment type="subcellular location">
    <subcellularLocation>
        <location evidence="1">Nucleus</location>
    </subcellularLocation>
</comment>
<keyword evidence="3" id="KW-0677">Repeat</keyword>
<dbReference type="Proteomes" id="UP000078544">
    <property type="component" value="Unassembled WGS sequence"/>
</dbReference>
<feature type="compositionally biased region" description="Polar residues" evidence="8">
    <location>
        <begin position="178"/>
        <end position="205"/>
    </location>
</feature>
<evidence type="ECO:0000313" key="11">
    <source>
        <dbReference type="Proteomes" id="UP000078544"/>
    </source>
</evidence>
<dbReference type="GO" id="GO:0010468">
    <property type="term" value="P:regulation of gene expression"/>
    <property type="evidence" value="ECO:0007669"/>
    <property type="project" value="TreeGrafter"/>
</dbReference>
<dbReference type="InterPro" id="IPR013087">
    <property type="entry name" value="Znf_C2H2_type"/>
</dbReference>
<dbReference type="SMART" id="SM00355">
    <property type="entry name" value="ZnF_C2H2"/>
    <property type="match status" value="2"/>
</dbReference>
<comment type="caution">
    <text evidence="10">The sequence shown here is derived from an EMBL/GenBank/DDBJ whole genome shotgun (WGS) entry which is preliminary data.</text>
</comment>
<dbReference type="InterPro" id="IPR050331">
    <property type="entry name" value="Zinc_finger"/>
</dbReference>
<feature type="compositionally biased region" description="Polar residues" evidence="8">
    <location>
        <begin position="235"/>
        <end position="252"/>
    </location>
</feature>
<keyword evidence="10" id="KW-0238">DNA-binding</keyword>
<name>A0A167ZZ12_9HYPO</name>
<evidence type="ECO:0000256" key="7">
    <source>
        <dbReference type="PROSITE-ProRule" id="PRU00042"/>
    </source>
</evidence>
<dbReference type="GO" id="GO:0003677">
    <property type="term" value="F:DNA binding"/>
    <property type="evidence" value="ECO:0007669"/>
    <property type="project" value="UniProtKB-KW"/>
</dbReference>
<dbReference type="GO" id="GO:0008270">
    <property type="term" value="F:zinc ion binding"/>
    <property type="evidence" value="ECO:0007669"/>
    <property type="project" value="UniProtKB-KW"/>
</dbReference>
<proteinExistence type="predicted"/>
<feature type="domain" description="C2H2-type" evidence="9">
    <location>
        <begin position="323"/>
        <end position="350"/>
    </location>
</feature>
<feature type="compositionally biased region" description="Polar residues" evidence="8">
    <location>
        <begin position="147"/>
        <end position="167"/>
    </location>
</feature>
<keyword evidence="6" id="KW-0539">Nucleus</keyword>
<feature type="domain" description="C2H2-type" evidence="9">
    <location>
        <begin position="295"/>
        <end position="322"/>
    </location>
</feature>
<dbReference type="PANTHER" id="PTHR16515">
    <property type="entry name" value="PR DOMAIN ZINC FINGER PROTEIN"/>
    <property type="match status" value="1"/>
</dbReference>
<dbReference type="OrthoDB" id="8922241at2759"/>
<accession>A0A167ZZ12</accession>
<keyword evidence="2" id="KW-0479">Metal-binding</keyword>
<feature type="compositionally biased region" description="Polar residues" evidence="8">
    <location>
        <begin position="73"/>
        <end position="86"/>
    </location>
</feature>